<protein>
    <submittedName>
        <fullName evidence="1">Uncharacterized protein</fullName>
    </submittedName>
</protein>
<sequence length="105" mass="11719">MPGFVDSVEQYTSNTTAPFFWLIYPLGSVFMVFEYTGRYLTSILVQTQFQLIDTHLKSCRQILVGLADVHRKGAIYRDIKDASILFFDGGASGSSAHWAESPGHP</sequence>
<reference evidence="1" key="2">
    <citation type="journal article" date="2022" name="New Phytol.">
        <title>Evolutionary transition to the ectomycorrhizal habit in the genomes of a hyperdiverse lineage of mushroom-forming fungi.</title>
        <authorList>
            <person name="Looney B."/>
            <person name="Miyauchi S."/>
            <person name="Morin E."/>
            <person name="Drula E."/>
            <person name="Courty P.E."/>
            <person name="Kohler A."/>
            <person name="Kuo A."/>
            <person name="LaButti K."/>
            <person name="Pangilinan J."/>
            <person name="Lipzen A."/>
            <person name="Riley R."/>
            <person name="Andreopoulos W."/>
            <person name="He G."/>
            <person name="Johnson J."/>
            <person name="Nolan M."/>
            <person name="Tritt A."/>
            <person name="Barry K.W."/>
            <person name="Grigoriev I.V."/>
            <person name="Nagy L.G."/>
            <person name="Hibbett D."/>
            <person name="Henrissat B."/>
            <person name="Matheny P.B."/>
            <person name="Labbe J."/>
            <person name="Martin F.M."/>
        </authorList>
    </citation>
    <scope>NUCLEOTIDE SEQUENCE</scope>
    <source>
        <strain evidence="1">EC-137</strain>
    </source>
</reference>
<dbReference type="EMBL" id="MU274106">
    <property type="protein sequence ID" value="KAI0026925.1"/>
    <property type="molecule type" value="Genomic_DNA"/>
</dbReference>
<keyword evidence="2" id="KW-1185">Reference proteome</keyword>
<evidence type="ECO:0000313" key="2">
    <source>
        <dbReference type="Proteomes" id="UP000814128"/>
    </source>
</evidence>
<proteinExistence type="predicted"/>
<evidence type="ECO:0000313" key="1">
    <source>
        <dbReference type="EMBL" id="KAI0026925.1"/>
    </source>
</evidence>
<organism evidence="1 2">
    <name type="scientific">Vararia minispora EC-137</name>
    <dbReference type="NCBI Taxonomy" id="1314806"/>
    <lineage>
        <taxon>Eukaryota</taxon>
        <taxon>Fungi</taxon>
        <taxon>Dikarya</taxon>
        <taxon>Basidiomycota</taxon>
        <taxon>Agaricomycotina</taxon>
        <taxon>Agaricomycetes</taxon>
        <taxon>Russulales</taxon>
        <taxon>Lachnocladiaceae</taxon>
        <taxon>Vararia</taxon>
    </lineage>
</organism>
<reference evidence="1" key="1">
    <citation type="submission" date="2021-02" db="EMBL/GenBank/DDBJ databases">
        <authorList>
            <consortium name="DOE Joint Genome Institute"/>
            <person name="Ahrendt S."/>
            <person name="Looney B.P."/>
            <person name="Miyauchi S."/>
            <person name="Morin E."/>
            <person name="Drula E."/>
            <person name="Courty P.E."/>
            <person name="Chicoki N."/>
            <person name="Fauchery L."/>
            <person name="Kohler A."/>
            <person name="Kuo A."/>
            <person name="Labutti K."/>
            <person name="Pangilinan J."/>
            <person name="Lipzen A."/>
            <person name="Riley R."/>
            <person name="Andreopoulos W."/>
            <person name="He G."/>
            <person name="Johnson J."/>
            <person name="Barry K.W."/>
            <person name="Grigoriev I.V."/>
            <person name="Nagy L."/>
            <person name="Hibbett D."/>
            <person name="Henrissat B."/>
            <person name="Matheny P.B."/>
            <person name="Labbe J."/>
            <person name="Martin F."/>
        </authorList>
    </citation>
    <scope>NUCLEOTIDE SEQUENCE</scope>
    <source>
        <strain evidence="1">EC-137</strain>
    </source>
</reference>
<gene>
    <name evidence="1" type="ORF">K488DRAFT_91656</name>
</gene>
<accession>A0ACB8Q5N8</accession>
<comment type="caution">
    <text evidence="1">The sequence shown here is derived from an EMBL/GenBank/DDBJ whole genome shotgun (WGS) entry which is preliminary data.</text>
</comment>
<dbReference type="Proteomes" id="UP000814128">
    <property type="component" value="Unassembled WGS sequence"/>
</dbReference>
<name>A0ACB8Q5N8_9AGAM</name>